<reference evidence="1 2" key="1">
    <citation type="journal article" date="2016" name="Mol. Biol. Evol.">
        <title>Comparative Genomics of Early-Diverging Mushroom-Forming Fungi Provides Insights into the Origins of Lignocellulose Decay Capabilities.</title>
        <authorList>
            <person name="Nagy L.G."/>
            <person name="Riley R."/>
            <person name="Tritt A."/>
            <person name="Adam C."/>
            <person name="Daum C."/>
            <person name="Floudas D."/>
            <person name="Sun H."/>
            <person name="Yadav J.S."/>
            <person name="Pangilinan J."/>
            <person name="Larsson K.H."/>
            <person name="Matsuura K."/>
            <person name="Barry K."/>
            <person name="Labutti K."/>
            <person name="Kuo R."/>
            <person name="Ohm R.A."/>
            <person name="Bhattacharya S.S."/>
            <person name="Shirouzu T."/>
            <person name="Yoshinaga Y."/>
            <person name="Martin F.M."/>
            <person name="Grigoriev I.V."/>
            <person name="Hibbett D.S."/>
        </authorList>
    </citation>
    <scope>NUCLEOTIDE SEQUENCE [LARGE SCALE GENOMIC DNA]</scope>
    <source>
        <strain evidence="1 2">CBS 109695</strain>
    </source>
</reference>
<dbReference type="AlphaFoldDB" id="A0A166J7L5"/>
<keyword evidence="2" id="KW-1185">Reference proteome</keyword>
<protein>
    <recommendedName>
        <fullName evidence="3">Protein kinase domain-containing protein</fullName>
    </recommendedName>
</protein>
<evidence type="ECO:0000313" key="2">
    <source>
        <dbReference type="Proteomes" id="UP000076532"/>
    </source>
</evidence>
<evidence type="ECO:0008006" key="3">
    <source>
        <dbReference type="Google" id="ProtNLM"/>
    </source>
</evidence>
<evidence type="ECO:0000313" key="1">
    <source>
        <dbReference type="EMBL" id="KZP20576.1"/>
    </source>
</evidence>
<accession>A0A166J7L5</accession>
<name>A0A166J7L5_9AGAM</name>
<proteinExistence type="predicted"/>
<organism evidence="1 2">
    <name type="scientific">Athelia psychrophila</name>
    <dbReference type="NCBI Taxonomy" id="1759441"/>
    <lineage>
        <taxon>Eukaryota</taxon>
        <taxon>Fungi</taxon>
        <taxon>Dikarya</taxon>
        <taxon>Basidiomycota</taxon>
        <taxon>Agaricomycotina</taxon>
        <taxon>Agaricomycetes</taxon>
        <taxon>Agaricomycetidae</taxon>
        <taxon>Atheliales</taxon>
        <taxon>Atheliaceae</taxon>
        <taxon>Athelia</taxon>
    </lineage>
</organism>
<dbReference type="EMBL" id="KV417554">
    <property type="protein sequence ID" value="KZP20576.1"/>
    <property type="molecule type" value="Genomic_DNA"/>
</dbReference>
<gene>
    <name evidence="1" type="ORF">FIBSPDRAFT_537428</name>
</gene>
<dbReference type="Proteomes" id="UP000076532">
    <property type="component" value="Unassembled WGS sequence"/>
</dbReference>
<dbReference type="OrthoDB" id="4062651at2759"/>
<sequence length="174" mass="19586">MSPLWWCPCALMNYQPIRPGNPYASKLNLLSQVAGGFAYLHSQGVVHGNICGVSRVETTFGSKKKKRSKLGCFLLAWAWLGESFHRSMIMVEIRAKYAQIGEELKVVVLQVIRARLARSDWTVPLPLCWHPARFTYLMCPNRGPHVHQYGALGPDGSDCEVRLVPTLYTDRNQG</sequence>